<keyword evidence="2" id="KW-0472">Membrane</keyword>
<proteinExistence type="predicted"/>
<dbReference type="InterPro" id="IPR021244">
    <property type="entry name" value="DUF2802"/>
</dbReference>
<dbReference type="OrthoDB" id="8562838at2"/>
<evidence type="ECO:0008006" key="5">
    <source>
        <dbReference type="Google" id="ProtNLM"/>
    </source>
</evidence>
<evidence type="ECO:0000313" key="3">
    <source>
        <dbReference type="EMBL" id="EGK71773.1"/>
    </source>
</evidence>
<dbReference type="eggNOG" id="ENOG5033M9S">
    <property type="taxonomic scope" value="Bacteria"/>
</dbReference>
<evidence type="ECO:0000256" key="1">
    <source>
        <dbReference type="SAM" id="MobiDB-lite"/>
    </source>
</evidence>
<dbReference type="Proteomes" id="UP000005019">
    <property type="component" value="Unassembled WGS sequence"/>
</dbReference>
<feature type="transmembrane region" description="Helical" evidence="2">
    <location>
        <begin position="12"/>
        <end position="29"/>
    </location>
</feature>
<evidence type="ECO:0000313" key="4">
    <source>
        <dbReference type="Proteomes" id="UP000005019"/>
    </source>
</evidence>
<accession>F5RCJ3</accession>
<dbReference type="EMBL" id="AFHG01000048">
    <property type="protein sequence ID" value="EGK71773.1"/>
    <property type="molecule type" value="Genomic_DNA"/>
</dbReference>
<keyword evidence="2" id="KW-1133">Transmembrane helix</keyword>
<feature type="region of interest" description="Disordered" evidence="1">
    <location>
        <begin position="38"/>
        <end position="61"/>
    </location>
</feature>
<reference evidence="3 4" key="1">
    <citation type="journal article" date="2011" name="J. Bacteriol.">
        <title>Genome sequence of Methyloversatilis universalis FAM5T, a methylotrophic representative of the order Rhodocyclales.</title>
        <authorList>
            <person name="Kittichotirat W."/>
            <person name="Good N.M."/>
            <person name="Hall R."/>
            <person name="Bringel F."/>
            <person name="Lajus A."/>
            <person name="Medigue C."/>
            <person name="Smalley N.E."/>
            <person name="Beck D."/>
            <person name="Bumgarner R."/>
            <person name="Vuilleumier S."/>
            <person name="Kalyuzhnaya M.G."/>
        </authorList>
    </citation>
    <scope>NUCLEOTIDE SEQUENCE [LARGE SCALE GENOMIC DNA]</scope>
    <source>
        <strain evidence="4">ATCC BAA-1314 / JCM 13912 / FAM5</strain>
    </source>
</reference>
<keyword evidence="2" id="KW-0812">Transmembrane</keyword>
<dbReference type="STRING" id="1000565.METUNv1_01997"/>
<keyword evidence="4" id="KW-1185">Reference proteome</keyword>
<dbReference type="Pfam" id="PF10975">
    <property type="entry name" value="DUF2802"/>
    <property type="match status" value="1"/>
</dbReference>
<dbReference type="RefSeq" id="WP_008061233.1">
    <property type="nucleotide sequence ID" value="NZ_AFHG01000048.1"/>
</dbReference>
<evidence type="ECO:0000256" key="2">
    <source>
        <dbReference type="SAM" id="Phobius"/>
    </source>
</evidence>
<dbReference type="AlphaFoldDB" id="F5RCJ3"/>
<gene>
    <name evidence="3" type="ORF">METUNv1_01997</name>
</gene>
<sequence length="151" mass="16163">MIELSAMGWKEAALLALVILTGYLGYALMRLSMLNARRDAEPASPPPPPAPVPAPPPPDLQAELDTLLDARLAPLMQALETRIEVIEDRLDGVSRRIETVNQLPPVAPQYSEALSLAARGLSAEAIAEQCDMSIGEADLVRTLAQSRGLGE</sequence>
<feature type="compositionally biased region" description="Pro residues" evidence="1">
    <location>
        <begin position="43"/>
        <end position="59"/>
    </location>
</feature>
<protein>
    <recommendedName>
        <fullName evidence="5">DUF2802 domain-containing protein</fullName>
    </recommendedName>
</protein>
<comment type="caution">
    <text evidence="3">The sequence shown here is derived from an EMBL/GenBank/DDBJ whole genome shotgun (WGS) entry which is preliminary data.</text>
</comment>
<organism evidence="3 4">
    <name type="scientific">Methyloversatilis universalis (strain ATCC BAA-1314 / DSM 25237 / JCM 13912 / CCUG 52030 / FAM5)</name>
    <dbReference type="NCBI Taxonomy" id="1000565"/>
    <lineage>
        <taxon>Bacteria</taxon>
        <taxon>Pseudomonadati</taxon>
        <taxon>Pseudomonadota</taxon>
        <taxon>Betaproteobacteria</taxon>
        <taxon>Nitrosomonadales</taxon>
        <taxon>Sterolibacteriaceae</taxon>
        <taxon>Methyloversatilis</taxon>
    </lineage>
</organism>
<name>F5RCJ3_METUF</name>